<feature type="domain" description="VWFD" evidence="4">
    <location>
        <begin position="435"/>
        <end position="619"/>
    </location>
</feature>
<proteinExistence type="predicted"/>
<dbReference type="Pfam" id="PF00094">
    <property type="entry name" value="VWD"/>
    <property type="match status" value="1"/>
</dbReference>
<dbReference type="OrthoDB" id="5989069at2759"/>
<evidence type="ECO:0000259" key="4">
    <source>
        <dbReference type="PROSITE" id="PS51233"/>
    </source>
</evidence>
<dbReference type="InterPro" id="IPR050780">
    <property type="entry name" value="Mucin_vWF_Thrombospondin_sf"/>
</dbReference>
<keyword evidence="3" id="KW-1133">Transmembrane helix</keyword>
<feature type="transmembrane region" description="Helical" evidence="3">
    <location>
        <begin position="868"/>
        <end position="890"/>
    </location>
</feature>
<dbReference type="AlphaFoldDB" id="A0A8B6G9X0"/>
<evidence type="ECO:0000313" key="5">
    <source>
        <dbReference type="EMBL" id="VDI60923.1"/>
    </source>
</evidence>
<evidence type="ECO:0000256" key="1">
    <source>
        <dbReference type="ARBA" id="ARBA00023157"/>
    </source>
</evidence>
<keyword evidence="3" id="KW-0812">Transmembrane</keyword>
<keyword evidence="3" id="KW-0472">Membrane</keyword>
<comment type="caution">
    <text evidence="5">The sequence shown here is derived from an EMBL/GenBank/DDBJ whole genome shotgun (WGS) entry which is preliminary data.</text>
</comment>
<keyword evidence="2" id="KW-0325">Glycoprotein</keyword>
<evidence type="ECO:0000256" key="3">
    <source>
        <dbReference type="SAM" id="Phobius"/>
    </source>
</evidence>
<accession>A0A8B6G9X0</accession>
<dbReference type="Proteomes" id="UP000596742">
    <property type="component" value="Unassembled WGS sequence"/>
</dbReference>
<reference evidence="5" key="1">
    <citation type="submission" date="2018-11" db="EMBL/GenBank/DDBJ databases">
        <authorList>
            <person name="Alioto T."/>
            <person name="Alioto T."/>
        </authorList>
    </citation>
    <scope>NUCLEOTIDE SEQUENCE</scope>
</reference>
<dbReference type="Pfam" id="PF26129">
    <property type="entry name" value="Vwde"/>
    <property type="match status" value="1"/>
</dbReference>
<dbReference type="InterPro" id="IPR058727">
    <property type="entry name" value="Helical_Vwde"/>
</dbReference>
<gene>
    <name evidence="5" type="ORF">MGAL_10B087499</name>
</gene>
<evidence type="ECO:0000256" key="2">
    <source>
        <dbReference type="ARBA" id="ARBA00023180"/>
    </source>
</evidence>
<organism evidence="5 6">
    <name type="scientific">Mytilus galloprovincialis</name>
    <name type="common">Mediterranean mussel</name>
    <dbReference type="NCBI Taxonomy" id="29158"/>
    <lineage>
        <taxon>Eukaryota</taxon>
        <taxon>Metazoa</taxon>
        <taxon>Spiralia</taxon>
        <taxon>Lophotrochozoa</taxon>
        <taxon>Mollusca</taxon>
        <taxon>Bivalvia</taxon>
        <taxon>Autobranchia</taxon>
        <taxon>Pteriomorphia</taxon>
        <taxon>Mytilida</taxon>
        <taxon>Mytiloidea</taxon>
        <taxon>Mytilidae</taxon>
        <taxon>Mytilinae</taxon>
        <taxon>Mytilus</taxon>
    </lineage>
</organism>
<dbReference type="InterPro" id="IPR001846">
    <property type="entry name" value="VWF_type-D"/>
</dbReference>
<protein>
    <recommendedName>
        <fullName evidence="4">VWFD domain-containing protein</fullName>
    </recommendedName>
</protein>
<dbReference type="EMBL" id="UYJE01008082">
    <property type="protein sequence ID" value="VDI60923.1"/>
    <property type="molecule type" value="Genomic_DNA"/>
</dbReference>
<name>A0A8B6G9X0_MYTGA</name>
<sequence length="949" mass="106571">MTYDTFEADPCDTTEIIDDWQRSVAFVTDTTQICDNYLAEGWYRVTSPAGELMPTECPVRGSRCNTEKPIYLYADDLPVGENAYPALGMTVNRTAYSSHYGGSCKYEGYEIKIKNCDGYYVYYLKSTIHGCYSAYCFGDQLPCENGTTSENGFPPGCGTYPDITVSPYIHATLLETDAVNEHNTHMLYSKATFECRATDLQDGYNYKTRWYINDIEINDAKLEALSKTDIEDGLGRMLEEHWTSKFKPNMIVKCTIQVGGDGFGTYGPQHHSEVFFAGLKIEPSSTTDYQVLEGQELNITAELTMPLSCNWPIDDTEQKIKDIKLKTCQLVLLNGVPDYQGDGEKCANGITEDGLIFNSQLCGIKFSHSNWQEKQVIKIVGQIDQLVNVKDRIVFLRLYNTKDILPNEPIWYWKYIHLPDIKVYVKDADIKTLGKSCYSQNDPHMRTFDQKTYELQSKQQLTEGEYIMYKHITLPLQVNAFYKKCYTTVLCNCGIAVRSGDSLFVANYCDTNYKGQIRTNRYMKQRLCDDQSLIVTKSGNTYEITLPTGTKVTFNYGSTYVDGINIIPSVLDTDATQGLCGIYNGNANDDFTPRDQLAAVKDVKTFASSWQYITEEWQNGWTEASAEQHCTYHFEKAPAFNVCSEYVPYVDKTPFINGCIKDIKSSGGDSWLKVTIRNFASVCLQESKRLEILTVTNSTNSTGAEKPIASIIRESICPEDCSNNGLCIDETLYILQKNANATMGIMGRIVPLTNSQAPTVIRNAFEDLCDSSKKPCRTFIVPGYDFINGSGLSCKYTSMSLKSNGTTTLLEEGDTFTHPGSYASSFFMYLSSLTLHAIYVTQQVLSCDKLTTCSIQPESPAEESKTTIVIIALVVANIVIILIVMAVIIFKWKLKQKQSSINDSTFSLPNTTRNIAPKSHLLTTDNIFLSEKFRSESACVIKETKCGWK</sequence>
<dbReference type="PANTHER" id="PTHR11339">
    <property type="entry name" value="EXTRACELLULAR MATRIX GLYCOPROTEIN RELATED"/>
    <property type="match status" value="1"/>
</dbReference>
<keyword evidence="1" id="KW-1015">Disulfide bond</keyword>
<keyword evidence="6" id="KW-1185">Reference proteome</keyword>
<dbReference type="PROSITE" id="PS51233">
    <property type="entry name" value="VWFD"/>
    <property type="match status" value="1"/>
</dbReference>
<evidence type="ECO:0000313" key="6">
    <source>
        <dbReference type="Proteomes" id="UP000596742"/>
    </source>
</evidence>